<keyword evidence="3" id="KW-0378">Hydrolase</keyword>
<evidence type="ECO:0000313" key="4">
    <source>
        <dbReference type="Proteomes" id="UP001549204"/>
    </source>
</evidence>
<dbReference type="EC" id="3.1.1.5" evidence="3"/>
<dbReference type="GO" id="GO:0004622">
    <property type="term" value="F:phosphatidylcholine lysophospholipase activity"/>
    <property type="evidence" value="ECO:0007669"/>
    <property type="project" value="UniProtKB-EC"/>
</dbReference>
<dbReference type="InterPro" id="IPR036514">
    <property type="entry name" value="SGNH_hydro_sf"/>
</dbReference>
<keyword evidence="1" id="KW-0732">Signal</keyword>
<evidence type="ECO:0000313" key="3">
    <source>
        <dbReference type="EMBL" id="MET3579187.1"/>
    </source>
</evidence>
<proteinExistence type="predicted"/>
<feature type="domain" description="SGNH hydrolase-type esterase" evidence="2">
    <location>
        <begin position="34"/>
        <end position="192"/>
    </location>
</feature>
<dbReference type="RefSeq" id="WP_354490360.1">
    <property type="nucleotide sequence ID" value="NZ_JBEPMC010000003.1"/>
</dbReference>
<feature type="chain" id="PRO_5046868624" evidence="1">
    <location>
        <begin position="27"/>
        <end position="214"/>
    </location>
</feature>
<dbReference type="EC" id="3.1.2.-" evidence="3"/>
<dbReference type="PANTHER" id="PTHR30383:SF24">
    <property type="entry name" value="THIOESTERASE 1_PROTEASE 1_LYSOPHOSPHOLIPASE L1"/>
    <property type="match status" value="1"/>
</dbReference>
<sequence length="214" mass="22338">MAFKHTLAAAFTLFLGICGAISSARAEPVEIVGFGDSLMAGFGLGPDEGFTQKLEAALRAKGHDVTVANAGVSGDTSSGGLSRLDWSVPDGTQLVILELGANDMLRGVSPDITQKNLDAMLAKLKQRKIAVLLAGMRAAPNLGADYQNGFDAIFPKLAAKYGVPLYPFFLDGVAGEPALQLEDGLHPNAKGVDRMVEGILPDVEKAIALVQDSS</sequence>
<dbReference type="Gene3D" id="3.40.50.1110">
    <property type="entry name" value="SGNH hydrolase"/>
    <property type="match status" value="1"/>
</dbReference>
<evidence type="ECO:0000256" key="1">
    <source>
        <dbReference type="SAM" id="SignalP"/>
    </source>
</evidence>
<feature type="signal peptide" evidence="1">
    <location>
        <begin position="1"/>
        <end position="26"/>
    </location>
</feature>
<dbReference type="InterPro" id="IPR013830">
    <property type="entry name" value="SGNH_hydro"/>
</dbReference>
<comment type="caution">
    <text evidence="3">The sequence shown here is derived from an EMBL/GenBank/DDBJ whole genome shotgun (WGS) entry which is preliminary data.</text>
</comment>
<accession>A0ABV2GMB5</accession>
<dbReference type="SUPFAM" id="SSF52266">
    <property type="entry name" value="SGNH hydrolase"/>
    <property type="match status" value="1"/>
</dbReference>
<dbReference type="Proteomes" id="UP001549204">
    <property type="component" value="Unassembled WGS sequence"/>
</dbReference>
<reference evidence="3 4" key="1">
    <citation type="submission" date="2024-06" db="EMBL/GenBank/DDBJ databases">
        <title>Genomic Encyclopedia of Type Strains, Phase IV (KMG-IV): sequencing the most valuable type-strain genomes for metagenomic binning, comparative biology and taxonomic classification.</title>
        <authorList>
            <person name="Goeker M."/>
        </authorList>
    </citation>
    <scope>NUCLEOTIDE SEQUENCE [LARGE SCALE GENOMIC DNA]</scope>
    <source>
        <strain evidence="3 4">DSM 100022</strain>
    </source>
</reference>
<keyword evidence="4" id="KW-1185">Reference proteome</keyword>
<name>A0ABV2GMB5_9HYPH</name>
<dbReference type="InterPro" id="IPR051532">
    <property type="entry name" value="Ester_Hydrolysis_Enzymes"/>
</dbReference>
<organism evidence="3 4">
    <name type="scientific">Mesorhizobium robiniae</name>
    <dbReference type="NCBI Taxonomy" id="559315"/>
    <lineage>
        <taxon>Bacteria</taxon>
        <taxon>Pseudomonadati</taxon>
        <taxon>Pseudomonadota</taxon>
        <taxon>Alphaproteobacteria</taxon>
        <taxon>Hyphomicrobiales</taxon>
        <taxon>Phyllobacteriaceae</taxon>
        <taxon>Mesorhizobium</taxon>
    </lineage>
</organism>
<gene>
    <name evidence="3" type="ORF">ABID19_002212</name>
</gene>
<dbReference type="CDD" id="cd01822">
    <property type="entry name" value="Lysophospholipase_L1_like"/>
    <property type="match status" value="1"/>
</dbReference>
<evidence type="ECO:0000259" key="2">
    <source>
        <dbReference type="Pfam" id="PF13472"/>
    </source>
</evidence>
<dbReference type="Pfam" id="PF13472">
    <property type="entry name" value="Lipase_GDSL_2"/>
    <property type="match status" value="1"/>
</dbReference>
<protein>
    <submittedName>
        <fullName evidence="3">Acyl-CoA thioesterase-1</fullName>
        <ecNumber evidence="3">3.1.1.5</ecNumber>
        <ecNumber evidence="3">3.1.2.-</ecNumber>
    </submittedName>
</protein>
<dbReference type="PANTHER" id="PTHR30383">
    <property type="entry name" value="THIOESTERASE 1/PROTEASE 1/LYSOPHOSPHOLIPASE L1"/>
    <property type="match status" value="1"/>
</dbReference>
<dbReference type="EMBL" id="JBEPMC010000003">
    <property type="protein sequence ID" value="MET3579187.1"/>
    <property type="molecule type" value="Genomic_DNA"/>
</dbReference>